<dbReference type="Proteomes" id="UP001152531">
    <property type="component" value="Unassembled WGS sequence"/>
</dbReference>
<dbReference type="EMBL" id="CALSDN010000020">
    <property type="protein sequence ID" value="CAH6723818.1"/>
    <property type="molecule type" value="Genomic_DNA"/>
</dbReference>
<evidence type="ECO:0000313" key="2">
    <source>
        <dbReference type="Proteomes" id="UP001152531"/>
    </source>
</evidence>
<gene>
    <name evidence="1" type="ORF">CLIB1444_20S01420</name>
</gene>
<evidence type="ECO:0000313" key="1">
    <source>
        <dbReference type="EMBL" id="CAH6723818.1"/>
    </source>
</evidence>
<comment type="caution">
    <text evidence="1">The sequence shown here is derived from an EMBL/GenBank/DDBJ whole genome shotgun (WGS) entry which is preliminary data.</text>
</comment>
<proteinExistence type="predicted"/>
<name>A0ACA9YGG8_9ASCO</name>
<organism evidence="1 2">
    <name type="scientific">[Candida] jaroonii</name>
    <dbReference type="NCBI Taxonomy" id="467808"/>
    <lineage>
        <taxon>Eukaryota</taxon>
        <taxon>Fungi</taxon>
        <taxon>Dikarya</taxon>
        <taxon>Ascomycota</taxon>
        <taxon>Saccharomycotina</taxon>
        <taxon>Pichiomycetes</taxon>
        <taxon>Debaryomycetaceae</taxon>
        <taxon>Yamadazyma</taxon>
    </lineage>
</organism>
<protein>
    <submittedName>
        <fullName evidence="1">DNA-directed RNA polymerase</fullName>
    </submittedName>
</protein>
<keyword evidence="2" id="KW-1185">Reference proteome</keyword>
<keyword evidence="1" id="KW-0804">Transcription</keyword>
<sequence>MLKQIKVLEQLNILKTSQLSLKNRRVVDQYVYTLKTHNLQQQRDKLIKVYETTDLPTKLQCLNLMLNNYLRHPKFIRFHDVREIISDFNILKDNDKQVLESLKTCLLYCIENTTKNKETTKPIIEEIMKSLKDIGFGDVHTSESPLNNGVRELIENEDPFNSRSSGESSETMDMNQLCDFIKQPYKNLGMPLFEYYDQLDTKSKDQFMRDYLKYNRHKQNKIELESLNISSNLHISNLMSQFGSRNADMLLGWSEFAGTMENLNEDDEIDKIILKHEYWLSLVGYKQVTNLILINSLSHLSQTKSGSCTTTGILRMLVEKFTAVLKIKVGTEVPVPDNELLILFAALFKKFSMFCKVDVPADFVGDTESIKKNQIDMRFLFTHRIVNLPTKTVGKVFLNPYILNKLDFLEGIYSDSVYLPMIYPPKKWKSPDDGGFLNNLRPVILHNEKQYSEFLKTINRDGSLDYIFKNLDYMSSIPWCIDIQMKEFLKELVHLEDGFLNFPGKTTKQLPRTRQNIPTKSIREKYERSIQLIDAFNDNIIYFPHGVDFRSRCYTLVSFLSYQDEDLIRSIFQFWDSRALGASGYDWIKYQAAGLYGLDKLNFEDRVKFINDNIQNIKQSAVSPRTNLWWTKSDKPWQFLRHCFEITKIENFDGEIKNFKSRLPIHLDGSCNGLQHYAAIGRDIKGAKAVNLLPTNKKEDVYTDVLEYLLTQLSTSEEDVIISKILSRKIVKRPIMTSVYGVTVFGAVKQMEESLKEANLEQLLTREEMNLYSKKSTIILFRLSRLIKLSLDELFKNAKFIQLWLLSTCQRVVTSIDKPKDGKEIDFKEMQFTKPMMWSTITGFPVIQMYFTDSKTSISTPLQHLAVRKQTVIKEIHTRKQYNSVAPNFIHSIDATHLLFTCNSCQESNIPFVAVHDSFWTSPDSVDGLNTILRQQFVNLYASDIVNKLRDETQNLIRDSYHLVWFSKSKHKNLHNEVMKIRDGGKINIVLNNEIKDTTKIGLYEDLIERFQPELITQISRARYANYSTGEHVDIKSFKNYVPILVKAKLLPTPPTGDYNIEDVKQSEYFFS</sequence>
<keyword evidence="1" id="KW-0240">DNA-directed RNA polymerase</keyword>
<accession>A0ACA9YGG8</accession>
<reference evidence="1" key="1">
    <citation type="submission" date="2022-06" db="EMBL/GenBank/DDBJ databases">
        <authorList>
            <person name="Legras J.-L."/>
            <person name="Devillers H."/>
            <person name="Grondin C."/>
        </authorList>
    </citation>
    <scope>NUCLEOTIDE SEQUENCE</scope>
    <source>
        <strain evidence="1">CLIB 1444</strain>
    </source>
</reference>